<accession>A0A9P1KAT8</accession>
<organism evidence="8 9">
    <name type="scientific">Limnospira indica PCC 8005</name>
    <dbReference type="NCBI Taxonomy" id="376219"/>
    <lineage>
        <taxon>Bacteria</taxon>
        <taxon>Bacillati</taxon>
        <taxon>Cyanobacteriota</taxon>
        <taxon>Cyanophyceae</taxon>
        <taxon>Oscillatoriophycideae</taxon>
        <taxon>Oscillatoriales</taxon>
        <taxon>Sirenicapillariaceae</taxon>
        <taxon>Limnospira</taxon>
    </lineage>
</organism>
<keyword evidence="4 6" id="KW-1133">Transmembrane helix</keyword>
<proteinExistence type="inferred from homology"/>
<dbReference type="EMBL" id="FO818640">
    <property type="protein sequence ID" value="CDM92545.1"/>
    <property type="molecule type" value="Genomic_DNA"/>
</dbReference>
<feature type="domain" description="EamA" evidence="7">
    <location>
        <begin position="158"/>
        <end position="298"/>
    </location>
</feature>
<dbReference type="AlphaFoldDB" id="A0A9P1KAT8"/>
<name>A0A9P1KAT8_9CYAN</name>
<feature type="transmembrane region" description="Helical" evidence="6">
    <location>
        <begin position="101"/>
        <end position="119"/>
    </location>
</feature>
<evidence type="ECO:0000256" key="1">
    <source>
        <dbReference type="ARBA" id="ARBA00004141"/>
    </source>
</evidence>
<keyword evidence="5 6" id="KW-0472">Membrane</keyword>
<evidence type="ECO:0000256" key="2">
    <source>
        <dbReference type="ARBA" id="ARBA00007362"/>
    </source>
</evidence>
<dbReference type="InterPro" id="IPR000620">
    <property type="entry name" value="EamA_dom"/>
</dbReference>
<feature type="transmembrane region" description="Helical" evidence="6">
    <location>
        <begin position="36"/>
        <end position="56"/>
    </location>
</feature>
<dbReference type="Proteomes" id="UP000032946">
    <property type="component" value="Chromosome"/>
</dbReference>
<keyword evidence="9" id="KW-1185">Reference proteome</keyword>
<dbReference type="GO" id="GO:0016020">
    <property type="term" value="C:membrane"/>
    <property type="evidence" value="ECO:0007669"/>
    <property type="project" value="UniProtKB-SubCell"/>
</dbReference>
<evidence type="ECO:0000313" key="8">
    <source>
        <dbReference type="EMBL" id="CDM92545.1"/>
    </source>
</evidence>
<protein>
    <recommendedName>
        <fullName evidence="7">EamA domain-containing protein</fullName>
    </recommendedName>
</protein>
<evidence type="ECO:0000313" key="9">
    <source>
        <dbReference type="Proteomes" id="UP000032946"/>
    </source>
</evidence>
<comment type="similarity">
    <text evidence="2">Belongs to the EamA transporter family.</text>
</comment>
<dbReference type="RefSeq" id="WP_008051890.1">
    <property type="nucleotide sequence ID" value="NZ_FO818640.1"/>
</dbReference>
<feature type="transmembrane region" description="Helical" evidence="6">
    <location>
        <begin position="281"/>
        <end position="299"/>
    </location>
</feature>
<feature type="domain" description="EamA" evidence="7">
    <location>
        <begin position="7"/>
        <end position="142"/>
    </location>
</feature>
<dbReference type="SUPFAM" id="SSF103481">
    <property type="entry name" value="Multidrug resistance efflux transporter EmrE"/>
    <property type="match status" value="2"/>
</dbReference>
<dbReference type="PANTHER" id="PTHR32322:SF2">
    <property type="entry name" value="EAMA DOMAIN-CONTAINING PROTEIN"/>
    <property type="match status" value="1"/>
</dbReference>
<feature type="transmembrane region" description="Helical" evidence="6">
    <location>
        <begin position="125"/>
        <end position="143"/>
    </location>
</feature>
<sequence length="300" mass="31552">MILTQFPGEISALVAALFWAIASVIYANVGTKIPPLGLNLIKGGIAIGLLLLTITFQSGGELPEFSPWVFGLLPLSGIIGIGIGDTAFFTTLNCLGPRRALLLETLAPPLTALIAFIFLGERLSLTAWGGIFITVLGIAWVITEQAPETLGIPLRLNRGLVFGSIAALSQSTGAILSHLALTQSGISPLWSTLLRILGGVAVLLLALPIQRLSPLALVKPLRSRRVLGIIIVATFFGTYLGIWLQQTALKFTAAGIAQTLTSTSPLFVLPIAIAMGETISFRAFLGALVAIFGVAMLFLA</sequence>
<evidence type="ECO:0000256" key="5">
    <source>
        <dbReference type="ARBA" id="ARBA00023136"/>
    </source>
</evidence>
<feature type="transmembrane region" description="Helical" evidence="6">
    <location>
        <begin position="68"/>
        <end position="89"/>
    </location>
</feature>
<feature type="transmembrane region" description="Helical" evidence="6">
    <location>
        <begin position="12"/>
        <end position="29"/>
    </location>
</feature>
<dbReference type="InterPro" id="IPR037185">
    <property type="entry name" value="EmrE-like"/>
</dbReference>
<evidence type="ECO:0000259" key="7">
    <source>
        <dbReference type="Pfam" id="PF00892"/>
    </source>
</evidence>
<dbReference type="PANTHER" id="PTHR32322">
    <property type="entry name" value="INNER MEMBRANE TRANSPORTER"/>
    <property type="match status" value="1"/>
</dbReference>
<comment type="subcellular location">
    <subcellularLocation>
        <location evidence="1">Membrane</location>
        <topology evidence="1">Multi-pass membrane protein</topology>
    </subcellularLocation>
</comment>
<evidence type="ECO:0000256" key="6">
    <source>
        <dbReference type="SAM" id="Phobius"/>
    </source>
</evidence>
<feature type="transmembrane region" description="Helical" evidence="6">
    <location>
        <begin position="251"/>
        <end position="274"/>
    </location>
</feature>
<feature type="transmembrane region" description="Helical" evidence="6">
    <location>
        <begin position="226"/>
        <end position="245"/>
    </location>
</feature>
<keyword evidence="3 6" id="KW-0812">Transmembrane</keyword>
<gene>
    <name evidence="8" type="ORF">ARTHRO_10218</name>
</gene>
<dbReference type="InterPro" id="IPR050638">
    <property type="entry name" value="AA-Vitamin_Transporters"/>
</dbReference>
<dbReference type="Pfam" id="PF00892">
    <property type="entry name" value="EamA"/>
    <property type="match status" value="2"/>
</dbReference>
<evidence type="ECO:0000256" key="4">
    <source>
        <dbReference type="ARBA" id="ARBA00022989"/>
    </source>
</evidence>
<evidence type="ECO:0000256" key="3">
    <source>
        <dbReference type="ARBA" id="ARBA00022692"/>
    </source>
</evidence>
<reference evidence="8 9" key="1">
    <citation type="submission" date="2014-02" db="EMBL/GenBank/DDBJ databases">
        <authorList>
            <person name="Genoscope - CEA"/>
        </authorList>
    </citation>
    <scope>NUCLEOTIDE SEQUENCE [LARGE SCALE GENOMIC DNA]</scope>
    <source>
        <strain evidence="8 9">PCC 8005</strain>
    </source>
</reference>
<feature type="transmembrane region" description="Helical" evidence="6">
    <location>
        <begin position="159"/>
        <end position="181"/>
    </location>
</feature>